<protein>
    <submittedName>
        <fullName evidence="2">ATPase 8</fullName>
    </submittedName>
</protein>
<keyword evidence="1" id="KW-0812">Transmembrane</keyword>
<dbReference type="AlphaFoldDB" id="G0ZM45"/>
<name>G0ZM45_MASFL</name>
<keyword evidence="2" id="KW-0496">Mitochondrion</keyword>
<proteinExistence type="predicted"/>
<feature type="transmembrane region" description="Helical" evidence="1">
    <location>
        <begin position="6"/>
        <end position="24"/>
    </location>
</feature>
<dbReference type="EMBL" id="JF308405">
    <property type="protein sequence ID" value="AEM53527.1"/>
    <property type="molecule type" value="Genomic_DNA"/>
</dbReference>
<organism evidence="2">
    <name type="scientific">Masticophis flagellum</name>
    <name type="common">Coachwhip</name>
    <name type="synonym">Coluber flagellum</name>
    <dbReference type="NCBI Taxonomy" id="94899"/>
    <lineage>
        <taxon>Eukaryota</taxon>
        <taxon>Metazoa</taxon>
        <taxon>Chordata</taxon>
        <taxon>Craniata</taxon>
        <taxon>Vertebrata</taxon>
        <taxon>Euteleostomi</taxon>
        <taxon>Lepidosauria</taxon>
        <taxon>Squamata</taxon>
        <taxon>Bifurcata</taxon>
        <taxon>Unidentata</taxon>
        <taxon>Episquamata</taxon>
        <taxon>Toxicofera</taxon>
        <taxon>Serpentes</taxon>
        <taxon>Colubroidea</taxon>
        <taxon>Colubridae</taxon>
        <taxon>Colubrinae</taxon>
        <taxon>Masticophis</taxon>
    </lineage>
</organism>
<sequence>MPQLDTVFIMMTYSWTWFMLYLMMKKIKTFIMTNPATHMTINKSTPTLQWL</sequence>
<evidence type="ECO:0000313" key="2">
    <source>
        <dbReference type="EMBL" id="AEM53527.1"/>
    </source>
</evidence>
<keyword evidence="1" id="KW-1133">Transmembrane helix</keyword>
<accession>G0ZM45</accession>
<keyword evidence="1" id="KW-0472">Membrane</keyword>
<geneLocation type="mitochondrion" evidence="2"/>
<evidence type="ECO:0000256" key="1">
    <source>
        <dbReference type="SAM" id="Phobius"/>
    </source>
</evidence>
<reference evidence="2" key="1">
    <citation type="journal article" date="2011" name="J. Biogeogr.">
        <title>Phylogeography of Middle American Gophersnakes: Mixed Responses to Biogeographical Barriers Across the Mexican Transition Zone.</title>
        <authorList>
            <person name="Bryson R.W.Jr."/>
            <person name="Garcia-Vazquez U.O."/>
            <person name="Riddle B.R."/>
        </authorList>
    </citation>
    <scope>NUCLEOTIDE SEQUENCE</scope>
    <source>
        <strain evidence="2">MX327</strain>
    </source>
</reference>